<dbReference type="GO" id="GO:0005829">
    <property type="term" value="C:cytosol"/>
    <property type="evidence" value="ECO:0007669"/>
    <property type="project" value="TreeGrafter"/>
</dbReference>
<dbReference type="SUPFAM" id="SSF51366">
    <property type="entry name" value="Ribulose-phoshate binding barrel"/>
    <property type="match status" value="1"/>
</dbReference>
<dbReference type="InterPro" id="IPR011060">
    <property type="entry name" value="RibuloseP-bd_barrel"/>
</dbReference>
<evidence type="ECO:0000256" key="1">
    <source>
        <dbReference type="ARBA" id="ARBA00003365"/>
    </source>
</evidence>
<evidence type="ECO:0000256" key="4">
    <source>
        <dbReference type="ARBA" id="ARBA00012043"/>
    </source>
</evidence>
<evidence type="ECO:0000313" key="11">
    <source>
        <dbReference type="EMBL" id="KXA97293.1"/>
    </source>
</evidence>
<feature type="non-terminal residue" evidence="11">
    <location>
        <position position="1"/>
    </location>
</feature>
<dbReference type="Proteomes" id="UP000070257">
    <property type="component" value="Unassembled WGS sequence"/>
</dbReference>
<dbReference type="NCBIfam" id="TIGR00262">
    <property type="entry name" value="trpA"/>
    <property type="match status" value="1"/>
</dbReference>
<dbReference type="Pfam" id="PF00290">
    <property type="entry name" value="Trp_syntA"/>
    <property type="match status" value="1"/>
</dbReference>
<dbReference type="PANTHER" id="PTHR43406">
    <property type="entry name" value="TRYPTOPHAN SYNTHASE, ALPHA CHAIN"/>
    <property type="match status" value="1"/>
</dbReference>
<dbReference type="PANTHER" id="PTHR43406:SF1">
    <property type="entry name" value="TRYPTOPHAN SYNTHASE ALPHA CHAIN, CHLOROPLASTIC"/>
    <property type="match status" value="1"/>
</dbReference>
<evidence type="ECO:0000256" key="6">
    <source>
        <dbReference type="ARBA" id="ARBA00022822"/>
    </source>
</evidence>
<organism evidence="11 12">
    <name type="scientific">candidate division MSBL1 archaeon SCGC-AAA259J03</name>
    <dbReference type="NCBI Taxonomy" id="1698269"/>
    <lineage>
        <taxon>Archaea</taxon>
        <taxon>Methanobacteriati</taxon>
        <taxon>Methanobacteriota</taxon>
        <taxon>candidate division MSBL1</taxon>
    </lineage>
</organism>
<comment type="similarity">
    <text evidence="10">Belongs to the TrpA family.</text>
</comment>
<evidence type="ECO:0000256" key="2">
    <source>
        <dbReference type="ARBA" id="ARBA00004733"/>
    </source>
</evidence>
<comment type="caution">
    <text evidence="11">The sequence shown here is derived from an EMBL/GenBank/DDBJ whole genome shotgun (WGS) entry which is preliminary data.</text>
</comment>
<comment type="subunit">
    <text evidence="3">Tetramer of two alpha and two beta chains.</text>
</comment>
<accession>A0A656YW87</accession>
<dbReference type="Gene3D" id="3.20.20.70">
    <property type="entry name" value="Aldolase class I"/>
    <property type="match status" value="1"/>
</dbReference>
<dbReference type="InterPro" id="IPR013785">
    <property type="entry name" value="Aldolase_TIM"/>
</dbReference>
<evidence type="ECO:0000256" key="10">
    <source>
        <dbReference type="RuleBase" id="RU003662"/>
    </source>
</evidence>
<sequence>AVFGIDIILQVTPNTSEERVREIARSSSGFLYVVNVEGVTGAREKVPQSTVELMESVRKDAEIPLMAGFGVSKERHARALVSAGADGVITGSALGRIYGENLSEPERKLDELGEFAKRIKKACVHAYRQRG</sequence>
<dbReference type="InterPro" id="IPR002028">
    <property type="entry name" value="Trp_synthase_suA"/>
</dbReference>
<proteinExistence type="inferred from homology"/>
<evidence type="ECO:0000256" key="3">
    <source>
        <dbReference type="ARBA" id="ARBA00011270"/>
    </source>
</evidence>
<comment type="pathway">
    <text evidence="2">Amino-acid biosynthesis; L-tryptophan biosynthesis; L-tryptophan from chorismate: step 5/5.</text>
</comment>
<evidence type="ECO:0000313" key="12">
    <source>
        <dbReference type="Proteomes" id="UP000070257"/>
    </source>
</evidence>
<dbReference type="UniPathway" id="UPA00035">
    <property type="reaction ID" value="UER00044"/>
</dbReference>
<dbReference type="EMBL" id="LHXT01000058">
    <property type="protein sequence ID" value="KXA97293.1"/>
    <property type="molecule type" value="Genomic_DNA"/>
</dbReference>
<name>A0A656YW87_9EURY</name>
<protein>
    <recommendedName>
        <fullName evidence="4">tryptophan synthase</fullName>
        <ecNumber evidence="4">4.2.1.20</ecNumber>
    </recommendedName>
</protein>
<evidence type="ECO:0000256" key="7">
    <source>
        <dbReference type="ARBA" id="ARBA00023141"/>
    </source>
</evidence>
<keyword evidence="12" id="KW-1185">Reference proteome</keyword>
<evidence type="ECO:0000256" key="5">
    <source>
        <dbReference type="ARBA" id="ARBA00022605"/>
    </source>
</evidence>
<keyword evidence="7" id="KW-0057">Aromatic amino acid biosynthesis</keyword>
<gene>
    <name evidence="11" type="ORF">AKJ39_03485</name>
</gene>
<keyword evidence="6" id="KW-0822">Tryptophan biosynthesis</keyword>
<comment type="catalytic activity">
    <reaction evidence="9">
        <text>(1S,2R)-1-C-(indol-3-yl)glycerol 3-phosphate + L-serine = D-glyceraldehyde 3-phosphate + L-tryptophan + H2O</text>
        <dbReference type="Rhea" id="RHEA:10532"/>
        <dbReference type="ChEBI" id="CHEBI:15377"/>
        <dbReference type="ChEBI" id="CHEBI:33384"/>
        <dbReference type="ChEBI" id="CHEBI:57912"/>
        <dbReference type="ChEBI" id="CHEBI:58866"/>
        <dbReference type="ChEBI" id="CHEBI:59776"/>
        <dbReference type="EC" id="4.2.1.20"/>
    </reaction>
</comment>
<keyword evidence="5" id="KW-0028">Amino-acid biosynthesis</keyword>
<dbReference type="AlphaFoldDB" id="A0A656YW87"/>
<keyword evidence="8" id="KW-0456">Lyase</keyword>
<evidence type="ECO:0000256" key="9">
    <source>
        <dbReference type="ARBA" id="ARBA00049047"/>
    </source>
</evidence>
<dbReference type="EC" id="4.2.1.20" evidence="4"/>
<reference evidence="11 12" key="1">
    <citation type="journal article" date="2016" name="Sci. Rep.">
        <title>Metabolic traits of an uncultured archaeal lineage -MSBL1- from brine pools of the Red Sea.</title>
        <authorList>
            <person name="Mwirichia R."/>
            <person name="Alam I."/>
            <person name="Rashid M."/>
            <person name="Vinu M."/>
            <person name="Ba-Alawi W."/>
            <person name="Anthony Kamau A."/>
            <person name="Kamanda Ngugi D."/>
            <person name="Goker M."/>
            <person name="Klenk H.P."/>
            <person name="Bajic V."/>
            <person name="Stingl U."/>
        </authorList>
    </citation>
    <scope>NUCLEOTIDE SEQUENCE [LARGE SCALE GENOMIC DNA]</scope>
    <source>
        <strain evidence="11">SCGC-AAA259J03</strain>
    </source>
</reference>
<dbReference type="GO" id="GO:0004834">
    <property type="term" value="F:tryptophan synthase activity"/>
    <property type="evidence" value="ECO:0007669"/>
    <property type="project" value="UniProtKB-EC"/>
</dbReference>
<comment type="function">
    <text evidence="1">The alpha subunit is responsible for the aldol cleavage of indoleglycerol phosphate to indole and glyceraldehyde 3-phosphate.</text>
</comment>
<evidence type="ECO:0000256" key="8">
    <source>
        <dbReference type="ARBA" id="ARBA00023239"/>
    </source>
</evidence>